<protein>
    <submittedName>
        <fullName evidence="1">AEC family transporter</fullName>
    </submittedName>
</protein>
<name>A0AC61QL61_9BACT</name>
<organism evidence="1 2">
    <name type="scientific">Candidatus Syntrophosphaera thermopropionivorans</name>
    <dbReference type="NCBI Taxonomy" id="2593015"/>
    <lineage>
        <taxon>Bacteria</taxon>
        <taxon>Pseudomonadati</taxon>
        <taxon>Candidatus Cloacimonadota</taxon>
        <taxon>Candidatus Cloacimonadia</taxon>
        <taxon>Candidatus Cloacimonadales</taxon>
        <taxon>Candidatus Cloacimonadaceae</taxon>
        <taxon>Candidatus Syntrophosphaera</taxon>
    </lineage>
</organism>
<evidence type="ECO:0000313" key="2">
    <source>
        <dbReference type="Proteomes" id="UP000294588"/>
    </source>
</evidence>
<keyword evidence="2" id="KW-1185">Reference proteome</keyword>
<comment type="caution">
    <text evidence="1">The sequence shown here is derived from an EMBL/GenBank/DDBJ whole genome shotgun (WGS) entry which is preliminary data.</text>
</comment>
<accession>A0AC61QL61</accession>
<dbReference type="EMBL" id="SMOG01000001">
    <property type="protein sequence ID" value="TDF74660.1"/>
    <property type="molecule type" value="Genomic_DNA"/>
</dbReference>
<gene>
    <name evidence="1" type="ORF">E0946_00835</name>
</gene>
<dbReference type="Proteomes" id="UP000294588">
    <property type="component" value="Unassembled WGS sequence"/>
</dbReference>
<reference evidence="1" key="1">
    <citation type="submission" date="2019-03" db="EMBL/GenBank/DDBJ databases">
        <title>Candidatus Syntrophosphaera thermopropionivorans: a novel player in syntrophic propionate oxidation during anaerobic digestion.</title>
        <authorList>
            <person name="Dyksma S."/>
        </authorList>
    </citation>
    <scope>NUCLEOTIDE SEQUENCE</scope>
    <source>
        <strain evidence="1">W5</strain>
    </source>
</reference>
<sequence length="299" mass="33235">MNFFQGQNLTFILCFFIGFILKKLKLLQKDDAHILLRFVLNVCIPPLMILAIYRATLALDLLLVALCAMLVMVIIYFISSAIGKKLKMEPQTFGSFLVATMIMNTAFALPYFKIIGSEELARASLFDIGNTIMIFTFAYYQAIKYGTSATKEKIQLKKFLTLPPLYAILFAVLIKMSNLQLSNTVISFLELLGNPTGILMMVALGLACEPKLKHLGKALIAVVLRMGVGLITGYLLTLIFRLHGTAQIVVIICSSLPAGFNTLILADREDMDRDFAATVVSISTFIALFTIPLLINFFY</sequence>
<proteinExistence type="predicted"/>
<evidence type="ECO:0000313" key="1">
    <source>
        <dbReference type="EMBL" id="TDF74660.1"/>
    </source>
</evidence>